<dbReference type="PANTHER" id="PTHR21198">
    <property type="entry name" value="GLUTAMATE RACEMASE"/>
    <property type="match status" value="1"/>
</dbReference>
<dbReference type="OrthoDB" id="9803739at2"/>
<organism evidence="3 4">
    <name type="scientific">Streptomyces palmae</name>
    <dbReference type="NCBI Taxonomy" id="1701085"/>
    <lineage>
        <taxon>Bacteria</taxon>
        <taxon>Bacillati</taxon>
        <taxon>Actinomycetota</taxon>
        <taxon>Actinomycetes</taxon>
        <taxon>Kitasatosporales</taxon>
        <taxon>Streptomycetaceae</taxon>
        <taxon>Streptomyces</taxon>
    </lineage>
</organism>
<gene>
    <name evidence="3" type="ORF">E4099_08650</name>
</gene>
<dbReference type="InterPro" id="IPR018187">
    <property type="entry name" value="Asp/Glu_racemase_AS_1"/>
</dbReference>
<evidence type="ECO:0000313" key="3">
    <source>
        <dbReference type="EMBL" id="TGB14264.1"/>
    </source>
</evidence>
<evidence type="ECO:0000256" key="2">
    <source>
        <dbReference type="ARBA" id="ARBA00023235"/>
    </source>
</evidence>
<dbReference type="PROSITE" id="PS00923">
    <property type="entry name" value="ASP_GLU_RACEMASE_1"/>
    <property type="match status" value="1"/>
</dbReference>
<dbReference type="InterPro" id="IPR001920">
    <property type="entry name" value="Asp/Glu_race"/>
</dbReference>
<dbReference type="InterPro" id="IPR004380">
    <property type="entry name" value="Asp_race"/>
</dbReference>
<dbReference type="EMBL" id="SRID01000053">
    <property type="protein sequence ID" value="TGB14264.1"/>
    <property type="molecule type" value="Genomic_DNA"/>
</dbReference>
<dbReference type="GO" id="GO:0047661">
    <property type="term" value="F:amino-acid racemase activity"/>
    <property type="evidence" value="ECO:0007669"/>
    <property type="project" value="InterPro"/>
</dbReference>
<dbReference type="Proteomes" id="UP000297948">
    <property type="component" value="Unassembled WGS sequence"/>
</dbReference>
<accession>A0A4Z0H9M0</accession>
<dbReference type="Gene3D" id="3.40.50.1860">
    <property type="match status" value="2"/>
</dbReference>
<dbReference type="InterPro" id="IPR015942">
    <property type="entry name" value="Asp/Glu/hydantoin_racemase"/>
</dbReference>
<name>A0A4Z0H9M0_9ACTN</name>
<evidence type="ECO:0000256" key="1">
    <source>
        <dbReference type="ARBA" id="ARBA00007847"/>
    </source>
</evidence>
<dbReference type="NCBIfam" id="TIGR00035">
    <property type="entry name" value="asp_race"/>
    <property type="match status" value="1"/>
</dbReference>
<reference evidence="3 4" key="1">
    <citation type="submission" date="2019-03" db="EMBL/GenBank/DDBJ databases">
        <authorList>
            <person name="Gonzalez-Pimentel J.L."/>
        </authorList>
    </citation>
    <scope>NUCLEOTIDE SEQUENCE [LARGE SCALE GENOMIC DNA]</scope>
    <source>
        <strain evidence="3 4">JCM 31289</strain>
    </source>
</reference>
<protein>
    <submittedName>
        <fullName evidence="3">Aspartate/glutamate racemase family protein</fullName>
    </submittedName>
</protein>
<dbReference type="PANTHER" id="PTHR21198:SF7">
    <property type="entry name" value="ASPARTATE-GLUTAMATE RACEMASE FAMILY"/>
    <property type="match status" value="1"/>
</dbReference>
<keyword evidence="4" id="KW-1185">Reference proteome</keyword>
<dbReference type="AlphaFoldDB" id="A0A4Z0H9M0"/>
<proteinExistence type="inferred from homology"/>
<dbReference type="Pfam" id="PF01177">
    <property type="entry name" value="Asp_Glu_race"/>
    <property type="match status" value="1"/>
</dbReference>
<comment type="similarity">
    <text evidence="1">Belongs to the aspartate/glutamate racemases family.</text>
</comment>
<sequence>MKTIGLIGGMSWESTAEYYRLLNEFTRHRLGGLHSARCVLYSVDFAEIERLQVRGLWTEAGEVLAAAARSLERAGVDMVLICTNTMHKVAGQVGAAVSVPVLHLADATAEAVRAAGVSRVGLLGTAFTMEQDFYRGRLEAGGLQVCVPDAEGRAIVHRVIYEELCLGEVREDSRRAYQSIIKDLVAAGAEGIVLGCTEIELLIGPEDSPVPVFPTARLHAQAAVDAALAEYAS</sequence>
<comment type="caution">
    <text evidence="3">The sequence shown here is derived from an EMBL/GenBank/DDBJ whole genome shotgun (WGS) entry which is preliminary data.</text>
</comment>
<keyword evidence="2" id="KW-0413">Isomerase</keyword>
<evidence type="ECO:0000313" key="4">
    <source>
        <dbReference type="Proteomes" id="UP000297948"/>
    </source>
</evidence>
<dbReference type="SUPFAM" id="SSF53681">
    <property type="entry name" value="Aspartate/glutamate racemase"/>
    <property type="match status" value="2"/>
</dbReference>
<dbReference type="RefSeq" id="WP_135338383.1">
    <property type="nucleotide sequence ID" value="NZ_JBHLTX010000022.1"/>
</dbReference>